<keyword evidence="4 7" id="KW-1133">Transmembrane helix</keyword>
<evidence type="ECO:0000256" key="3">
    <source>
        <dbReference type="ARBA" id="ARBA00022692"/>
    </source>
</evidence>
<keyword evidence="3 7" id="KW-0812">Transmembrane</keyword>
<evidence type="ECO:0000256" key="7">
    <source>
        <dbReference type="SAM" id="Phobius"/>
    </source>
</evidence>
<feature type="region of interest" description="Disordered" evidence="6">
    <location>
        <begin position="21"/>
        <end position="42"/>
    </location>
</feature>
<comment type="subcellular location">
    <subcellularLocation>
        <location evidence="1">Cell membrane</location>
        <topology evidence="1">Multi-pass membrane protein</topology>
    </subcellularLocation>
</comment>
<evidence type="ECO:0000256" key="2">
    <source>
        <dbReference type="ARBA" id="ARBA00022475"/>
    </source>
</evidence>
<organism evidence="9 10">
    <name type="scientific">Tersicoccus solisilvae</name>
    <dbReference type="NCBI Taxonomy" id="1882339"/>
    <lineage>
        <taxon>Bacteria</taxon>
        <taxon>Bacillati</taxon>
        <taxon>Actinomycetota</taxon>
        <taxon>Actinomycetes</taxon>
        <taxon>Micrococcales</taxon>
        <taxon>Micrococcaceae</taxon>
        <taxon>Tersicoccus</taxon>
    </lineage>
</organism>
<dbReference type="PANTHER" id="PTHR35007:SF3">
    <property type="entry name" value="POSSIBLE CONSERVED ALANINE RICH MEMBRANE PROTEIN"/>
    <property type="match status" value="1"/>
</dbReference>
<evidence type="ECO:0000313" key="10">
    <source>
        <dbReference type="Proteomes" id="UP000597761"/>
    </source>
</evidence>
<keyword evidence="2" id="KW-1003">Cell membrane</keyword>
<reference evidence="10" key="1">
    <citation type="journal article" date="2019" name="Int. J. Syst. Evol. Microbiol.">
        <title>The Global Catalogue of Microorganisms (GCM) 10K type strain sequencing project: providing services to taxonomists for standard genome sequencing and annotation.</title>
        <authorList>
            <consortium name="The Broad Institute Genomics Platform"/>
            <consortium name="The Broad Institute Genome Sequencing Center for Infectious Disease"/>
            <person name="Wu L."/>
            <person name="Ma J."/>
        </authorList>
    </citation>
    <scope>NUCLEOTIDE SEQUENCE [LARGE SCALE GENOMIC DNA]</scope>
    <source>
        <strain evidence="10">CGMCC 1.15480</strain>
    </source>
</reference>
<accession>A0ABQ1NQ45</accession>
<dbReference type="InterPro" id="IPR018076">
    <property type="entry name" value="T2SS_GspF_dom"/>
</dbReference>
<feature type="domain" description="Type II secretion system protein GspF" evidence="8">
    <location>
        <begin position="54"/>
        <end position="188"/>
    </location>
</feature>
<evidence type="ECO:0000256" key="6">
    <source>
        <dbReference type="SAM" id="MobiDB-lite"/>
    </source>
</evidence>
<gene>
    <name evidence="9" type="ORF">GCM10011512_04690</name>
</gene>
<proteinExistence type="predicted"/>
<keyword evidence="10" id="KW-1185">Reference proteome</keyword>
<feature type="compositionally biased region" description="Basic and acidic residues" evidence="6">
    <location>
        <begin position="27"/>
        <end position="40"/>
    </location>
</feature>
<evidence type="ECO:0000256" key="1">
    <source>
        <dbReference type="ARBA" id="ARBA00004651"/>
    </source>
</evidence>
<comment type="caution">
    <text evidence="9">The sequence shown here is derived from an EMBL/GenBank/DDBJ whole genome shotgun (WGS) entry which is preliminary data.</text>
</comment>
<evidence type="ECO:0000256" key="5">
    <source>
        <dbReference type="ARBA" id="ARBA00023136"/>
    </source>
</evidence>
<dbReference type="Proteomes" id="UP000597761">
    <property type="component" value="Unassembled WGS sequence"/>
</dbReference>
<evidence type="ECO:0000259" key="8">
    <source>
        <dbReference type="Pfam" id="PF00482"/>
    </source>
</evidence>
<evidence type="ECO:0000256" key="4">
    <source>
        <dbReference type="ARBA" id="ARBA00022989"/>
    </source>
</evidence>
<dbReference type="EMBL" id="BMJI01000001">
    <property type="protein sequence ID" value="GGC80994.1"/>
    <property type="molecule type" value="Genomic_DNA"/>
</dbReference>
<dbReference type="PANTHER" id="PTHR35007">
    <property type="entry name" value="INTEGRAL MEMBRANE PROTEIN-RELATED"/>
    <property type="match status" value="1"/>
</dbReference>
<protein>
    <recommendedName>
        <fullName evidence="8">Type II secretion system protein GspF domain-containing protein</fullName>
    </recommendedName>
</protein>
<evidence type="ECO:0000313" key="9">
    <source>
        <dbReference type="EMBL" id="GGC80994.1"/>
    </source>
</evidence>
<sequence>MVTGALVALLCGVAVVVGGPARARPSRRPDRHVTVPRRDGAGAVRSRPDAALLLDLMAAMFEAGVSIDHALELLSRLHPDTVGPPLGRVVGARRLGADWPAAVALATNAAHAGSRGRGDRVTLAVIGPLLEAVVFAATTGAPSAALLRSRAVDLRGSRRQETERRAASLGVRLVLPLGLCQLPAFLCLGVVPVVLALLPALGS</sequence>
<keyword evidence="5 7" id="KW-0472">Membrane</keyword>
<dbReference type="Pfam" id="PF00482">
    <property type="entry name" value="T2SSF"/>
    <property type="match status" value="1"/>
</dbReference>
<feature type="transmembrane region" description="Helical" evidence="7">
    <location>
        <begin position="182"/>
        <end position="201"/>
    </location>
</feature>
<name>A0ABQ1NQ45_9MICC</name>